<sequence>MLQKKVQLQLMQVMYSSHLLYHTLSKLPLGVFLIFAICLAPFDY</sequence>
<name>A0A0A9AM77_ARUDO</name>
<dbReference type="AlphaFoldDB" id="A0A0A9AM77"/>
<feature type="transmembrane region" description="Helical" evidence="1">
    <location>
        <begin position="20"/>
        <end position="42"/>
    </location>
</feature>
<evidence type="ECO:0000256" key="1">
    <source>
        <dbReference type="SAM" id="Phobius"/>
    </source>
</evidence>
<organism evidence="2">
    <name type="scientific">Arundo donax</name>
    <name type="common">Giant reed</name>
    <name type="synonym">Donax arundinaceus</name>
    <dbReference type="NCBI Taxonomy" id="35708"/>
    <lineage>
        <taxon>Eukaryota</taxon>
        <taxon>Viridiplantae</taxon>
        <taxon>Streptophyta</taxon>
        <taxon>Embryophyta</taxon>
        <taxon>Tracheophyta</taxon>
        <taxon>Spermatophyta</taxon>
        <taxon>Magnoliopsida</taxon>
        <taxon>Liliopsida</taxon>
        <taxon>Poales</taxon>
        <taxon>Poaceae</taxon>
        <taxon>PACMAD clade</taxon>
        <taxon>Arundinoideae</taxon>
        <taxon>Arundineae</taxon>
        <taxon>Arundo</taxon>
    </lineage>
</organism>
<reference evidence="2" key="1">
    <citation type="submission" date="2014-09" db="EMBL/GenBank/DDBJ databases">
        <authorList>
            <person name="Magalhaes I.L.F."/>
            <person name="Oliveira U."/>
            <person name="Santos F.R."/>
            <person name="Vidigal T.H.D.A."/>
            <person name="Brescovit A.D."/>
            <person name="Santos A.J."/>
        </authorList>
    </citation>
    <scope>NUCLEOTIDE SEQUENCE</scope>
    <source>
        <tissue evidence="2">Shoot tissue taken approximately 20 cm above the soil surface</tissue>
    </source>
</reference>
<protein>
    <submittedName>
        <fullName evidence="2">Uncharacterized protein</fullName>
    </submittedName>
</protein>
<accession>A0A0A9AM77</accession>
<dbReference type="EMBL" id="GBRH01245649">
    <property type="protein sequence ID" value="JAD52246.1"/>
    <property type="molecule type" value="Transcribed_RNA"/>
</dbReference>
<evidence type="ECO:0000313" key="2">
    <source>
        <dbReference type="EMBL" id="JAD52246.1"/>
    </source>
</evidence>
<keyword evidence="1" id="KW-1133">Transmembrane helix</keyword>
<reference evidence="2" key="2">
    <citation type="journal article" date="2015" name="Data Brief">
        <title>Shoot transcriptome of the giant reed, Arundo donax.</title>
        <authorList>
            <person name="Barrero R.A."/>
            <person name="Guerrero F.D."/>
            <person name="Moolhuijzen P."/>
            <person name="Goolsby J.A."/>
            <person name="Tidwell J."/>
            <person name="Bellgard S.E."/>
            <person name="Bellgard M.I."/>
        </authorList>
    </citation>
    <scope>NUCLEOTIDE SEQUENCE</scope>
    <source>
        <tissue evidence="2">Shoot tissue taken approximately 20 cm above the soil surface</tissue>
    </source>
</reference>
<keyword evidence="1" id="KW-0812">Transmembrane</keyword>
<proteinExistence type="predicted"/>
<keyword evidence="1" id="KW-0472">Membrane</keyword>